<evidence type="ECO:0000313" key="3">
    <source>
        <dbReference type="Proteomes" id="UP000233458"/>
    </source>
</evidence>
<gene>
    <name evidence="2" type="ORF">CSC3H3_12680</name>
</gene>
<protein>
    <submittedName>
        <fullName evidence="2">Aldehyde dehydrogenase</fullName>
    </submittedName>
</protein>
<dbReference type="Proteomes" id="UP000233458">
    <property type="component" value="Chromosome"/>
</dbReference>
<dbReference type="Pfam" id="PF20256">
    <property type="entry name" value="MoCoBD_2"/>
    <property type="match status" value="2"/>
</dbReference>
<evidence type="ECO:0000313" key="2">
    <source>
        <dbReference type="EMBL" id="AUG53472.1"/>
    </source>
</evidence>
<dbReference type="InterPro" id="IPR046867">
    <property type="entry name" value="AldOxase/xan_DH_MoCoBD2"/>
</dbReference>
<dbReference type="InterPro" id="IPR006311">
    <property type="entry name" value="TAT_signal"/>
</dbReference>
<dbReference type="Gene3D" id="3.30.365.10">
    <property type="entry name" value="Aldehyde oxidase/xanthine dehydrogenase, molybdopterin binding domain"/>
    <property type="match status" value="4"/>
</dbReference>
<reference evidence="2 3" key="1">
    <citation type="submission" date="2017-10" db="EMBL/GenBank/DDBJ databases">
        <title>Biodiversity and function of Thalassospira species in the particle-attached aromatic-hydrocarbon-degrading consortia from the surface seawater of the China South Sea.</title>
        <authorList>
            <person name="Dong C."/>
            <person name="Liu R."/>
            <person name="Shao Z."/>
        </authorList>
    </citation>
    <scope>NUCLEOTIDE SEQUENCE [LARGE SCALE GENOMIC DNA]</scope>
    <source>
        <strain evidence="2 3">CSC3H3</strain>
    </source>
</reference>
<organism evidence="2 3">
    <name type="scientific">Thalassospira marina</name>
    <dbReference type="NCBI Taxonomy" id="2048283"/>
    <lineage>
        <taxon>Bacteria</taxon>
        <taxon>Pseudomonadati</taxon>
        <taxon>Pseudomonadota</taxon>
        <taxon>Alphaproteobacteria</taxon>
        <taxon>Rhodospirillales</taxon>
        <taxon>Thalassospiraceae</taxon>
        <taxon>Thalassospira</taxon>
    </lineage>
</organism>
<dbReference type="InterPro" id="IPR008274">
    <property type="entry name" value="AldOxase/xan_DH_MoCoBD1"/>
</dbReference>
<sequence>MTKPQTSPVRISRRLFLFGGAAVGAGIAIGMNIPLAMAQAETSKTGSFEPNAFLRIEADGDIIIVMPYVEMGQGIYTTVAMLIAEELDIGLEHIRVEHAPADAKRYANPIMGDQETDGSTSLRAAWLPMREAGATARFMLIQAAASQWAVNPQDCHTDNGHVFAPDGSSLSYAALAPAAATRGTIPKDVPLRRDTKHRLIGKKIHRVDSADKVAGTTRFGIDVQLPGLKVAAVAMPPARGDRIAHVTENHARSILGVRDIVILDEVVGVIADHWAAANKGLDALSIEWQGGPNRHFSTENHFANMAKTAEETGVIAHRDGDENAVFTTATIRHTAEYRIPTLAHAAMEPLNCTVHLHGGKCEIWVGSQAPARAQREVAAMLALPIEHVFIHNQYLGGSFGRRAETDNILQAVRIAQKFDHPIKVIWSREQDTRNDWYRPAYLDRLRASLNEAGEIESWFHRVVGASPLSRWLPAAVIDGNDPDATTSAKGPYALKNTYIDFVRHETDAFRTGFWRGVGTTHNVFTVESFIDELATLARRDPLEFRLAHLGDPRLIRALDMAKNVSNWGKDLPARHGRGVSILQDFGGTILVQIAEVYVDDKNRISVPQVYAVVDCGKTVNPDAVIAQIQGGINFGLSAALYNEVTFKNGQVQQGNFDDYPVVRMNDAPKIEVHVIDEGEQPYGVGESGTSGIAPAVANAIFAVTGKRIRTLPLTPEKLAD</sequence>
<dbReference type="InterPro" id="IPR052516">
    <property type="entry name" value="N-heterocyclic_Hydroxylase"/>
</dbReference>
<evidence type="ECO:0000259" key="1">
    <source>
        <dbReference type="SMART" id="SM01008"/>
    </source>
</evidence>
<name>A0ABM6QAA2_9PROT</name>
<dbReference type="PROSITE" id="PS51318">
    <property type="entry name" value="TAT"/>
    <property type="match status" value="1"/>
</dbReference>
<accession>A0ABM6QAA2</accession>
<dbReference type="Pfam" id="PF02738">
    <property type="entry name" value="MoCoBD_1"/>
    <property type="match status" value="1"/>
</dbReference>
<dbReference type="Gene3D" id="3.90.1170.50">
    <property type="entry name" value="Aldehyde oxidase/xanthine dehydrogenase, a/b hammerhead"/>
    <property type="match status" value="1"/>
</dbReference>
<dbReference type="InterPro" id="IPR037165">
    <property type="entry name" value="AldOxase/xan_DH_Mopterin-bd_sf"/>
</dbReference>
<dbReference type="SUPFAM" id="SSF56003">
    <property type="entry name" value="Molybdenum cofactor-binding domain"/>
    <property type="match status" value="2"/>
</dbReference>
<proteinExistence type="predicted"/>
<dbReference type="InterPro" id="IPR000674">
    <property type="entry name" value="Ald_Oxase/Xan_DH_a/b"/>
</dbReference>
<dbReference type="SMART" id="SM01008">
    <property type="entry name" value="Ald_Xan_dh_C"/>
    <property type="match status" value="1"/>
</dbReference>
<dbReference type="InterPro" id="IPR012368">
    <property type="entry name" value="OxRdtase_Mopterin-bd_su_IorB"/>
</dbReference>
<dbReference type="EMBL" id="CP024199">
    <property type="protein sequence ID" value="AUG53472.1"/>
    <property type="molecule type" value="Genomic_DNA"/>
</dbReference>
<dbReference type="PANTHER" id="PTHR47495:SF2">
    <property type="entry name" value="ALDEHYDE DEHYDROGENASE"/>
    <property type="match status" value="1"/>
</dbReference>
<keyword evidence="3" id="KW-1185">Reference proteome</keyword>
<dbReference type="PANTHER" id="PTHR47495">
    <property type="entry name" value="ALDEHYDE DEHYDROGENASE"/>
    <property type="match status" value="1"/>
</dbReference>
<dbReference type="RefSeq" id="WP_101285051.1">
    <property type="nucleotide sequence ID" value="NZ_CP024199.1"/>
</dbReference>
<feature type="domain" description="Aldehyde oxidase/xanthine dehydrogenase a/b hammerhead" evidence="1">
    <location>
        <begin position="214"/>
        <end position="292"/>
    </location>
</feature>
<dbReference type="PIRSF" id="PIRSF036389">
    <property type="entry name" value="IOR_B"/>
    <property type="match status" value="1"/>
</dbReference>